<name>A1AY71_PARDP</name>
<dbReference type="AlphaFoldDB" id="A1AY71"/>
<dbReference type="RefSeq" id="WP_011746448.1">
    <property type="nucleotide sequence ID" value="NC_008686.1"/>
</dbReference>
<evidence type="ECO:0000313" key="2">
    <source>
        <dbReference type="Proteomes" id="UP000000361"/>
    </source>
</evidence>
<dbReference type="KEGG" id="pde:Pden_0098"/>
<dbReference type="OrthoDB" id="5653691at2"/>
<dbReference type="eggNOG" id="ENOG50333C5">
    <property type="taxonomic scope" value="Bacteria"/>
</dbReference>
<dbReference type="Proteomes" id="UP000000361">
    <property type="component" value="Chromosome 1"/>
</dbReference>
<dbReference type="Pfam" id="PF06412">
    <property type="entry name" value="TraD"/>
    <property type="match status" value="1"/>
</dbReference>
<proteinExistence type="predicted"/>
<reference evidence="2" key="1">
    <citation type="submission" date="2006-12" db="EMBL/GenBank/DDBJ databases">
        <title>Complete sequence of chromosome 1 of Paracoccus denitrificans PD1222.</title>
        <authorList>
            <person name="Copeland A."/>
            <person name="Lucas S."/>
            <person name="Lapidus A."/>
            <person name="Barry K."/>
            <person name="Detter J.C."/>
            <person name="Glavina del Rio T."/>
            <person name="Hammon N."/>
            <person name="Israni S."/>
            <person name="Dalin E."/>
            <person name="Tice H."/>
            <person name="Pitluck S."/>
            <person name="Munk A.C."/>
            <person name="Brettin T."/>
            <person name="Bruce D."/>
            <person name="Han C."/>
            <person name="Tapia R."/>
            <person name="Gilna P."/>
            <person name="Schmutz J."/>
            <person name="Larimer F."/>
            <person name="Land M."/>
            <person name="Hauser L."/>
            <person name="Kyrpides N."/>
            <person name="Lykidis A."/>
            <person name="Spiro S."/>
            <person name="Richardson D.J."/>
            <person name="Moir J.W.B."/>
            <person name="Ferguson S.J."/>
            <person name="van Spanning R.J.M."/>
            <person name="Richardson P."/>
        </authorList>
    </citation>
    <scope>NUCLEOTIDE SEQUENCE [LARGE SCALE GENOMIC DNA]</scope>
    <source>
        <strain evidence="2">Pd 1222</strain>
    </source>
</reference>
<dbReference type="GeneID" id="93451331"/>
<accession>A1AY71</accession>
<protein>
    <submittedName>
        <fullName evidence="1">Conjugal transfer TraD family protein</fullName>
    </submittedName>
</protein>
<evidence type="ECO:0000313" key="1">
    <source>
        <dbReference type="EMBL" id="ABL68215.1"/>
    </source>
</evidence>
<dbReference type="EnsemblBacteria" id="ABL68215">
    <property type="protein sequence ID" value="ABL68215"/>
    <property type="gene ID" value="Pden_0098"/>
</dbReference>
<dbReference type="EMBL" id="CP000489">
    <property type="protein sequence ID" value="ABL68215.1"/>
    <property type="molecule type" value="Genomic_DNA"/>
</dbReference>
<dbReference type="HOGENOM" id="CLU_141439_1_0_5"/>
<gene>
    <name evidence="1" type="ordered locus">Pden_0098</name>
</gene>
<dbReference type="InterPro" id="IPR009444">
    <property type="entry name" value="Conjugal_tfr_TraD_a-type"/>
</dbReference>
<keyword evidence="2" id="KW-1185">Reference proteome</keyword>
<sequence length="81" mass="9151">MRSWQVERRKRTRHLIELGGLVIKAGIVDLTGDDRAMIYGALLWIADRLQSDAGEYARELWTGKGKNVFEAERAKGAHDAI</sequence>
<dbReference type="STRING" id="318586.Pden_0098"/>
<organism evidence="1 2">
    <name type="scientific">Paracoccus denitrificans (strain Pd 1222)</name>
    <dbReference type="NCBI Taxonomy" id="318586"/>
    <lineage>
        <taxon>Bacteria</taxon>
        <taxon>Pseudomonadati</taxon>
        <taxon>Pseudomonadota</taxon>
        <taxon>Alphaproteobacteria</taxon>
        <taxon>Rhodobacterales</taxon>
        <taxon>Paracoccaceae</taxon>
        <taxon>Paracoccus</taxon>
    </lineage>
</organism>